<evidence type="ECO:0000313" key="9">
    <source>
        <dbReference type="EMBL" id="KAF6159428.1"/>
    </source>
</evidence>
<feature type="coiled-coil region" evidence="6">
    <location>
        <begin position="94"/>
        <end position="170"/>
    </location>
</feature>
<dbReference type="AlphaFoldDB" id="A0A7J7MXK0"/>
<dbReference type="PROSITE" id="PS51297">
    <property type="entry name" value="K_BOX"/>
    <property type="match status" value="2"/>
</dbReference>
<evidence type="ECO:0000256" key="4">
    <source>
        <dbReference type="ARBA" id="ARBA00023163"/>
    </source>
</evidence>
<dbReference type="GO" id="GO:0005634">
    <property type="term" value="C:nucleus"/>
    <property type="evidence" value="ECO:0007669"/>
    <property type="project" value="UniProtKB-SubCell"/>
</dbReference>
<dbReference type="GO" id="GO:0003677">
    <property type="term" value="F:DNA binding"/>
    <property type="evidence" value="ECO:0007669"/>
    <property type="project" value="UniProtKB-KW"/>
</dbReference>
<dbReference type="OrthoDB" id="1898716at2759"/>
<dbReference type="GO" id="GO:0003700">
    <property type="term" value="F:DNA-binding transcription factor activity"/>
    <property type="evidence" value="ECO:0007669"/>
    <property type="project" value="InterPro"/>
</dbReference>
<evidence type="ECO:0000256" key="2">
    <source>
        <dbReference type="ARBA" id="ARBA00023015"/>
    </source>
</evidence>
<evidence type="ECO:0000256" key="3">
    <source>
        <dbReference type="ARBA" id="ARBA00023125"/>
    </source>
</evidence>
<keyword evidence="6" id="KW-0175">Coiled coil</keyword>
<accession>A0A7J7MXK0</accession>
<evidence type="ECO:0000256" key="5">
    <source>
        <dbReference type="ARBA" id="ARBA00023242"/>
    </source>
</evidence>
<dbReference type="SMART" id="SM00432">
    <property type="entry name" value="MADS"/>
    <property type="match status" value="1"/>
</dbReference>
<dbReference type="PRINTS" id="PR00404">
    <property type="entry name" value="MADSDOMAIN"/>
</dbReference>
<sequence length="359" mass="41037">MGRRKIEIEKIESKPTRWVTFCKRRQGLKNKAGELARLCDVEIGLIMFNDRGKLDEYAANNNMQDIITRYMNYHEESISDICSDDVSLSEANHHQSLQQDDDKLHQQLEHLQKDTRHMMGEEINSMDVEQLEQLETTLVESLSRIRSKKDEMLIAELDNMQKKIAENEAQKVASRLGTGAAQAKVDDTKSEIQLDLMIGRSEYQGSTHVNARSYFPVTQESGNKAHTVTGQTTLQLFMQGIISRYKSYGGESSSSSLSLSEANTQLYKQEIPKLHQQIGHLQKAKGHLMGEEIGSMSTEELKQLETKLEKSLKKIRSKKNETFFAELDYLQKRDVKLEEENNCLRTAVYFPTVLLTLSV</sequence>
<dbReference type="SUPFAM" id="SSF55455">
    <property type="entry name" value="SRF-like"/>
    <property type="match status" value="1"/>
</dbReference>
<feature type="domain" description="K-box" evidence="8">
    <location>
        <begin position="264"/>
        <end position="359"/>
    </location>
</feature>
<dbReference type="GO" id="GO:0046983">
    <property type="term" value="F:protein dimerization activity"/>
    <property type="evidence" value="ECO:0007669"/>
    <property type="project" value="InterPro"/>
</dbReference>
<dbReference type="Proteomes" id="UP000541444">
    <property type="component" value="Unassembled WGS sequence"/>
</dbReference>
<keyword evidence="4" id="KW-0804">Transcription</keyword>
<dbReference type="InterPro" id="IPR002100">
    <property type="entry name" value="TF_MADSbox"/>
</dbReference>
<evidence type="ECO:0000259" key="8">
    <source>
        <dbReference type="PROSITE" id="PS51297"/>
    </source>
</evidence>
<evidence type="ECO:0000259" key="7">
    <source>
        <dbReference type="PROSITE" id="PS50066"/>
    </source>
</evidence>
<gene>
    <name evidence="9" type="ORF">GIB67_032199</name>
</gene>
<dbReference type="EMBL" id="JACGCM010001193">
    <property type="protein sequence ID" value="KAF6159428.1"/>
    <property type="molecule type" value="Genomic_DNA"/>
</dbReference>
<evidence type="ECO:0000256" key="1">
    <source>
        <dbReference type="ARBA" id="ARBA00004123"/>
    </source>
</evidence>
<dbReference type="Gene3D" id="3.40.1810.10">
    <property type="entry name" value="Transcription factor, MADS-box"/>
    <property type="match status" value="1"/>
</dbReference>
<keyword evidence="3" id="KW-0238">DNA-binding</keyword>
<name>A0A7J7MXK0_9MAGN</name>
<dbReference type="InterPro" id="IPR050142">
    <property type="entry name" value="MADS-box/MEF2_TF"/>
</dbReference>
<protein>
    <submittedName>
        <fullName evidence="9">Uncharacterized protein</fullName>
    </submittedName>
</protein>
<dbReference type="InterPro" id="IPR002487">
    <property type="entry name" value="TF_Kbox"/>
</dbReference>
<evidence type="ECO:0000256" key="6">
    <source>
        <dbReference type="SAM" id="Coils"/>
    </source>
</evidence>
<evidence type="ECO:0000313" key="10">
    <source>
        <dbReference type="Proteomes" id="UP000541444"/>
    </source>
</evidence>
<feature type="domain" description="K-box" evidence="8">
    <location>
        <begin position="94"/>
        <end position="191"/>
    </location>
</feature>
<feature type="domain" description="MADS-box" evidence="7">
    <location>
        <begin position="1"/>
        <end position="61"/>
    </location>
</feature>
<comment type="subcellular location">
    <subcellularLocation>
        <location evidence="1">Nucleus</location>
    </subcellularLocation>
</comment>
<dbReference type="Pfam" id="PF01486">
    <property type="entry name" value="K-box"/>
    <property type="match status" value="2"/>
</dbReference>
<dbReference type="Pfam" id="PF00319">
    <property type="entry name" value="SRF-TF"/>
    <property type="match status" value="1"/>
</dbReference>
<dbReference type="PANTHER" id="PTHR48019">
    <property type="entry name" value="SERUM RESPONSE FACTOR HOMOLOG"/>
    <property type="match status" value="1"/>
</dbReference>
<comment type="caution">
    <text evidence="9">The sequence shown here is derived from an EMBL/GenBank/DDBJ whole genome shotgun (WGS) entry which is preliminary data.</text>
</comment>
<keyword evidence="10" id="KW-1185">Reference proteome</keyword>
<proteinExistence type="predicted"/>
<reference evidence="9 10" key="1">
    <citation type="journal article" date="2020" name="IScience">
        <title>Genome Sequencing of the Endangered Kingdonia uniflora (Circaeasteraceae, Ranunculales) Reveals Potential Mechanisms of Evolutionary Specialization.</title>
        <authorList>
            <person name="Sun Y."/>
            <person name="Deng T."/>
            <person name="Zhang A."/>
            <person name="Moore M.J."/>
            <person name="Landis J.B."/>
            <person name="Lin N."/>
            <person name="Zhang H."/>
            <person name="Zhang X."/>
            <person name="Huang J."/>
            <person name="Zhang X."/>
            <person name="Sun H."/>
            <person name="Wang H."/>
        </authorList>
    </citation>
    <scope>NUCLEOTIDE SEQUENCE [LARGE SCALE GENOMIC DNA]</scope>
    <source>
        <strain evidence="9">TB1705</strain>
        <tissue evidence="9">Leaf</tissue>
    </source>
</reference>
<keyword evidence="2" id="KW-0805">Transcription regulation</keyword>
<organism evidence="9 10">
    <name type="scientific">Kingdonia uniflora</name>
    <dbReference type="NCBI Taxonomy" id="39325"/>
    <lineage>
        <taxon>Eukaryota</taxon>
        <taxon>Viridiplantae</taxon>
        <taxon>Streptophyta</taxon>
        <taxon>Embryophyta</taxon>
        <taxon>Tracheophyta</taxon>
        <taxon>Spermatophyta</taxon>
        <taxon>Magnoliopsida</taxon>
        <taxon>Ranunculales</taxon>
        <taxon>Circaeasteraceae</taxon>
        <taxon>Kingdonia</taxon>
    </lineage>
</organism>
<dbReference type="InterPro" id="IPR036879">
    <property type="entry name" value="TF_MADSbox_sf"/>
</dbReference>
<keyword evidence="5" id="KW-0539">Nucleus</keyword>
<dbReference type="PROSITE" id="PS50066">
    <property type="entry name" value="MADS_BOX_2"/>
    <property type="match status" value="1"/>
</dbReference>